<dbReference type="GO" id="GO:0005886">
    <property type="term" value="C:plasma membrane"/>
    <property type="evidence" value="ECO:0007669"/>
    <property type="project" value="UniProtKB-SubCell"/>
</dbReference>
<evidence type="ECO:0000256" key="2">
    <source>
        <dbReference type="ARBA" id="ARBA00022448"/>
    </source>
</evidence>
<dbReference type="Proteomes" id="UP000194236">
    <property type="component" value="Unassembled WGS sequence"/>
</dbReference>
<keyword evidence="3" id="KW-1003">Cell membrane</keyword>
<evidence type="ECO:0000256" key="7">
    <source>
        <dbReference type="ARBA" id="ARBA00023136"/>
    </source>
</evidence>
<evidence type="ECO:0000256" key="6">
    <source>
        <dbReference type="ARBA" id="ARBA00023065"/>
    </source>
</evidence>
<evidence type="ECO:0000313" key="14">
    <source>
        <dbReference type="EMBL" id="OTF76281.1"/>
    </source>
</evidence>
<evidence type="ECO:0000256" key="12">
    <source>
        <dbReference type="SAM" id="Phobius"/>
    </source>
</evidence>
<dbReference type="PANTHER" id="PTHR42643">
    <property type="entry name" value="IONOTROPIC RECEPTOR 20A-RELATED"/>
    <property type="match status" value="1"/>
</dbReference>
<reference evidence="14 15" key="1">
    <citation type="submission" date="2017-03" db="EMBL/GenBank/DDBJ databases">
        <title>Genome Survey of Euroglyphus maynei.</title>
        <authorList>
            <person name="Arlian L.G."/>
            <person name="Morgan M.S."/>
            <person name="Rider S.D."/>
        </authorList>
    </citation>
    <scope>NUCLEOTIDE SEQUENCE [LARGE SCALE GENOMIC DNA]</scope>
    <source>
        <strain evidence="14">Arlian Lab</strain>
        <tissue evidence="14">Whole body</tissue>
    </source>
</reference>
<keyword evidence="15" id="KW-1185">Reference proteome</keyword>
<dbReference type="AlphaFoldDB" id="A0A1Y3B616"/>
<dbReference type="OrthoDB" id="6503370at2759"/>
<feature type="non-terminal residue" evidence="14">
    <location>
        <position position="263"/>
    </location>
</feature>
<proteinExistence type="predicted"/>
<dbReference type="EMBL" id="MUJZ01038229">
    <property type="protein sequence ID" value="OTF76281.1"/>
    <property type="molecule type" value="Genomic_DNA"/>
</dbReference>
<keyword evidence="10" id="KW-1071">Ligand-gated ion channel</keyword>
<dbReference type="Gene3D" id="1.10.287.70">
    <property type="match status" value="1"/>
</dbReference>
<evidence type="ECO:0000256" key="11">
    <source>
        <dbReference type="ARBA" id="ARBA00023303"/>
    </source>
</evidence>
<dbReference type="PANTHER" id="PTHR42643:SF24">
    <property type="entry name" value="IONOTROPIC RECEPTOR 60A"/>
    <property type="match status" value="1"/>
</dbReference>
<protein>
    <recommendedName>
        <fullName evidence="13">Ionotropic glutamate receptor L-glutamate and glycine-binding domain-containing protein</fullName>
    </recommendedName>
</protein>
<accession>A0A1Y3B616</accession>
<name>A0A1Y3B616_EURMA</name>
<keyword evidence="8" id="KW-0675">Receptor</keyword>
<gene>
    <name evidence="14" type="ORF">BLA29_005764</name>
</gene>
<keyword evidence="4 12" id="KW-0812">Transmembrane</keyword>
<sequence length="263" mass="30765">MQRFSLTNKTFIAGINQYPPFIRIDADGTTILGGIEVEILYTLRDYFNFSTTFINTHDDYGQLQPNGTWTGMFGNLSTNRMDLSISGMVITEKRFGENVTFLYPHWQEQYTFATLPPRLVKSHDINIFLRPFHMNVWLTLIIMFILLYLINIFVQCLLINKNEQSNNHRYQLPWSFGIRLLLNQTFRWKYMDQIAISMKFLLMTWSLAILILNNHYVSFLFSSLSLPPTMPTIDSIQKLNAECNRRNIEILVDDGSFIVDFLG</sequence>
<feature type="transmembrane region" description="Helical" evidence="12">
    <location>
        <begin position="200"/>
        <end position="221"/>
    </location>
</feature>
<dbReference type="SUPFAM" id="SSF53850">
    <property type="entry name" value="Periplasmic binding protein-like II"/>
    <property type="match status" value="1"/>
</dbReference>
<dbReference type="GO" id="GO:0015276">
    <property type="term" value="F:ligand-gated monoatomic ion channel activity"/>
    <property type="evidence" value="ECO:0007669"/>
    <property type="project" value="InterPro"/>
</dbReference>
<evidence type="ECO:0000259" key="13">
    <source>
        <dbReference type="Pfam" id="PF10613"/>
    </source>
</evidence>
<keyword evidence="9" id="KW-0325">Glycoprotein</keyword>
<comment type="caution">
    <text evidence="14">The sequence shown here is derived from an EMBL/GenBank/DDBJ whole genome shotgun (WGS) entry which is preliminary data.</text>
</comment>
<organism evidence="14 15">
    <name type="scientific">Euroglyphus maynei</name>
    <name type="common">Mayne's house dust mite</name>
    <dbReference type="NCBI Taxonomy" id="6958"/>
    <lineage>
        <taxon>Eukaryota</taxon>
        <taxon>Metazoa</taxon>
        <taxon>Ecdysozoa</taxon>
        <taxon>Arthropoda</taxon>
        <taxon>Chelicerata</taxon>
        <taxon>Arachnida</taxon>
        <taxon>Acari</taxon>
        <taxon>Acariformes</taxon>
        <taxon>Sarcoptiformes</taxon>
        <taxon>Astigmata</taxon>
        <taxon>Psoroptidia</taxon>
        <taxon>Analgoidea</taxon>
        <taxon>Pyroglyphidae</taxon>
        <taxon>Pyroglyphinae</taxon>
        <taxon>Euroglyphus</taxon>
    </lineage>
</organism>
<evidence type="ECO:0000256" key="3">
    <source>
        <dbReference type="ARBA" id="ARBA00022475"/>
    </source>
</evidence>
<feature type="transmembrane region" description="Helical" evidence="12">
    <location>
        <begin position="136"/>
        <end position="160"/>
    </location>
</feature>
<dbReference type="InterPro" id="IPR052192">
    <property type="entry name" value="Insect_Ionotropic_Sensory_Rcpt"/>
</dbReference>
<evidence type="ECO:0000256" key="8">
    <source>
        <dbReference type="ARBA" id="ARBA00023170"/>
    </source>
</evidence>
<keyword evidence="6" id="KW-0406">Ion transport</keyword>
<keyword evidence="7 12" id="KW-0472">Membrane</keyword>
<evidence type="ECO:0000256" key="10">
    <source>
        <dbReference type="ARBA" id="ARBA00023286"/>
    </source>
</evidence>
<evidence type="ECO:0000256" key="1">
    <source>
        <dbReference type="ARBA" id="ARBA00004651"/>
    </source>
</evidence>
<dbReference type="InterPro" id="IPR019594">
    <property type="entry name" value="Glu/Gly-bd"/>
</dbReference>
<evidence type="ECO:0000256" key="5">
    <source>
        <dbReference type="ARBA" id="ARBA00022989"/>
    </source>
</evidence>
<keyword evidence="5 12" id="KW-1133">Transmembrane helix</keyword>
<evidence type="ECO:0000256" key="9">
    <source>
        <dbReference type="ARBA" id="ARBA00023180"/>
    </source>
</evidence>
<evidence type="ECO:0000256" key="4">
    <source>
        <dbReference type="ARBA" id="ARBA00022692"/>
    </source>
</evidence>
<dbReference type="Gene3D" id="3.40.190.10">
    <property type="entry name" value="Periplasmic binding protein-like II"/>
    <property type="match status" value="1"/>
</dbReference>
<comment type="subcellular location">
    <subcellularLocation>
        <location evidence="1">Cell membrane</location>
        <topology evidence="1">Multi-pass membrane protein</topology>
    </subcellularLocation>
</comment>
<evidence type="ECO:0000313" key="15">
    <source>
        <dbReference type="Proteomes" id="UP000194236"/>
    </source>
</evidence>
<dbReference type="Pfam" id="PF10613">
    <property type="entry name" value="Lig_chan-Glu_bd"/>
    <property type="match status" value="1"/>
</dbReference>
<keyword evidence="11" id="KW-0407">Ion channel</keyword>
<feature type="domain" description="Ionotropic glutamate receptor L-glutamate and glycine-binding" evidence="13">
    <location>
        <begin position="18"/>
        <end position="107"/>
    </location>
</feature>
<keyword evidence="2" id="KW-0813">Transport</keyword>